<gene>
    <name evidence="2" type="ORF">EAI_03394</name>
</gene>
<feature type="compositionally biased region" description="Polar residues" evidence="1">
    <location>
        <begin position="66"/>
        <end position="76"/>
    </location>
</feature>
<dbReference type="Proteomes" id="UP000008237">
    <property type="component" value="Unassembled WGS sequence"/>
</dbReference>
<evidence type="ECO:0000313" key="3">
    <source>
        <dbReference type="Proteomes" id="UP000008237"/>
    </source>
</evidence>
<protein>
    <submittedName>
        <fullName evidence="2">Nuclear receptor coactivator 7</fullName>
    </submittedName>
</protein>
<feature type="compositionally biased region" description="Polar residues" evidence="1">
    <location>
        <begin position="7"/>
        <end position="16"/>
    </location>
</feature>
<dbReference type="OMA" id="THPISRI"/>
<keyword evidence="2" id="KW-0675">Receptor</keyword>
<dbReference type="InParanoid" id="E2BK00"/>
<sequence>MVVDKSSPINLVSDFSSGLFAKTPSEESGGGGRAGGTPPLTASSLSQDSSNPQFSPGPGGLIGRSSVGTFIRQQPLTSSGSSSVDSSRGSKTSTTAPRLDYRSMVSVEDMPELFVSFDKLIPRPARSCEDPPLYLRLRTGRPKDKKIPRSTPIMSYGKKKLRPEYWFSVPRNRVDDLYRFIHAWVPTLYGELDENYWRERGYILSDTDTDLSPELSPHEAGEGADSTEEGKTRGHDGDEITELTRESWELIKAPYVKLYSILKTSSTLADSEQIQDPEITPPHPRPRL</sequence>
<feature type="region of interest" description="Disordered" evidence="1">
    <location>
        <begin position="208"/>
        <end position="238"/>
    </location>
</feature>
<dbReference type="EMBL" id="GL448708">
    <property type="protein sequence ID" value="EFN84009.1"/>
    <property type="molecule type" value="Genomic_DNA"/>
</dbReference>
<feature type="compositionally biased region" description="Pro residues" evidence="1">
    <location>
        <begin position="279"/>
        <end position="288"/>
    </location>
</feature>
<dbReference type="AlphaFoldDB" id="E2BK00"/>
<feature type="compositionally biased region" description="Basic and acidic residues" evidence="1">
    <location>
        <begin position="228"/>
        <end position="238"/>
    </location>
</feature>
<accession>E2BK00</accession>
<dbReference type="OrthoDB" id="26679at2759"/>
<feature type="region of interest" description="Disordered" evidence="1">
    <location>
        <begin position="267"/>
        <end position="288"/>
    </location>
</feature>
<feature type="compositionally biased region" description="Low complexity" evidence="1">
    <location>
        <begin position="77"/>
        <end position="94"/>
    </location>
</feature>
<evidence type="ECO:0000256" key="1">
    <source>
        <dbReference type="SAM" id="MobiDB-lite"/>
    </source>
</evidence>
<feature type="compositionally biased region" description="Polar residues" evidence="1">
    <location>
        <begin position="40"/>
        <end position="54"/>
    </location>
</feature>
<reference evidence="2 3" key="1">
    <citation type="journal article" date="2010" name="Science">
        <title>Genomic comparison of the ants Camponotus floridanus and Harpegnathos saltator.</title>
        <authorList>
            <person name="Bonasio R."/>
            <person name="Zhang G."/>
            <person name="Ye C."/>
            <person name="Mutti N.S."/>
            <person name="Fang X."/>
            <person name="Qin N."/>
            <person name="Donahue G."/>
            <person name="Yang P."/>
            <person name="Li Q."/>
            <person name="Li C."/>
            <person name="Zhang P."/>
            <person name="Huang Z."/>
            <person name="Berger S.L."/>
            <person name="Reinberg D."/>
            <person name="Wang J."/>
            <person name="Liebig J."/>
        </authorList>
    </citation>
    <scope>NUCLEOTIDE SEQUENCE [LARGE SCALE GENOMIC DNA]</scope>
    <source>
        <strain evidence="2 3">R22 G/1</strain>
    </source>
</reference>
<keyword evidence="3" id="KW-1185">Reference proteome</keyword>
<feature type="region of interest" description="Disordered" evidence="1">
    <location>
        <begin position="1"/>
        <end position="97"/>
    </location>
</feature>
<proteinExistence type="predicted"/>
<evidence type="ECO:0000313" key="2">
    <source>
        <dbReference type="EMBL" id="EFN84009.1"/>
    </source>
</evidence>
<name>E2BK00_HARSA</name>
<dbReference type="STRING" id="610380.E2BK00"/>
<organism evidence="3">
    <name type="scientific">Harpegnathos saltator</name>
    <name type="common">Jerdon's jumping ant</name>
    <dbReference type="NCBI Taxonomy" id="610380"/>
    <lineage>
        <taxon>Eukaryota</taxon>
        <taxon>Metazoa</taxon>
        <taxon>Ecdysozoa</taxon>
        <taxon>Arthropoda</taxon>
        <taxon>Hexapoda</taxon>
        <taxon>Insecta</taxon>
        <taxon>Pterygota</taxon>
        <taxon>Neoptera</taxon>
        <taxon>Endopterygota</taxon>
        <taxon>Hymenoptera</taxon>
        <taxon>Apocrita</taxon>
        <taxon>Aculeata</taxon>
        <taxon>Formicoidea</taxon>
        <taxon>Formicidae</taxon>
        <taxon>Ponerinae</taxon>
        <taxon>Ponerini</taxon>
        <taxon>Harpegnathos</taxon>
    </lineage>
</organism>